<evidence type="ECO:0000313" key="1">
    <source>
        <dbReference type="EMBL" id="MXY94592.1"/>
    </source>
</evidence>
<proteinExistence type="predicted"/>
<accession>A0A6B0YY18</accession>
<dbReference type="EMBL" id="VXRG01000117">
    <property type="protein sequence ID" value="MXY94592.1"/>
    <property type="molecule type" value="Genomic_DNA"/>
</dbReference>
<name>A0A6B0YY18_9CHLR</name>
<protein>
    <recommendedName>
        <fullName evidence="2">DUF3303 domain-containing protein</fullName>
    </recommendedName>
</protein>
<evidence type="ECO:0008006" key="2">
    <source>
        <dbReference type="Google" id="ProtNLM"/>
    </source>
</evidence>
<comment type="caution">
    <text evidence="1">The sequence shown here is derived from an EMBL/GenBank/DDBJ whole genome shotgun (WGS) entry which is preliminary data.</text>
</comment>
<sequence>MVKVLLSYDMREGHEEDCQRYVVQTLAPGLAQLGLRITDAWYTLWGEAPQILGGGVLEDKEDAARILRSDEWQELIAGLEPFVENFKVRVVDANGRFQF</sequence>
<gene>
    <name evidence="1" type="ORF">F4Y42_14215</name>
</gene>
<organism evidence="1">
    <name type="scientific">Caldilineaceae bacterium SB0664_bin_27</name>
    <dbReference type="NCBI Taxonomy" id="2605260"/>
    <lineage>
        <taxon>Bacteria</taxon>
        <taxon>Bacillati</taxon>
        <taxon>Chloroflexota</taxon>
        <taxon>Caldilineae</taxon>
        <taxon>Caldilineales</taxon>
        <taxon>Caldilineaceae</taxon>
    </lineage>
</organism>
<reference evidence="1" key="1">
    <citation type="submission" date="2019-09" db="EMBL/GenBank/DDBJ databases">
        <title>Characterisation of the sponge microbiome using genome-centric metagenomics.</title>
        <authorList>
            <person name="Engelberts J.P."/>
            <person name="Robbins S.J."/>
            <person name="De Goeij J.M."/>
            <person name="Aranda M."/>
            <person name="Bell S.C."/>
            <person name="Webster N.S."/>
        </authorList>
    </citation>
    <scope>NUCLEOTIDE SEQUENCE</scope>
    <source>
        <strain evidence="1">SB0664_bin_27</strain>
    </source>
</reference>
<dbReference type="AlphaFoldDB" id="A0A6B0YY18"/>